<accession>A0A2A4FLI5</accession>
<dbReference type="InterPro" id="IPR002347">
    <property type="entry name" value="SDR_fam"/>
</dbReference>
<dbReference type="RefSeq" id="WP_084907617.1">
    <property type="nucleotide sequence ID" value="NZ_CP020738.1"/>
</dbReference>
<evidence type="ECO:0000256" key="1">
    <source>
        <dbReference type="ARBA" id="ARBA00006484"/>
    </source>
</evidence>
<organism evidence="4 5">
    <name type="scientific">Burkholderia ubonensis subsp. mesacidophila</name>
    <dbReference type="NCBI Taxonomy" id="265293"/>
    <lineage>
        <taxon>Bacteria</taxon>
        <taxon>Pseudomonadati</taxon>
        <taxon>Pseudomonadota</taxon>
        <taxon>Betaproteobacteria</taxon>
        <taxon>Burkholderiales</taxon>
        <taxon>Burkholderiaceae</taxon>
        <taxon>Burkholderia</taxon>
        <taxon>Burkholderia cepacia complex</taxon>
    </lineage>
</organism>
<comment type="caution">
    <text evidence="4">The sequence shown here is derived from an EMBL/GenBank/DDBJ whole genome shotgun (WGS) entry which is preliminary data.</text>
</comment>
<dbReference type="SUPFAM" id="SSF51735">
    <property type="entry name" value="NAD(P)-binding Rossmann-fold domains"/>
    <property type="match status" value="1"/>
</dbReference>
<dbReference type="PANTHER" id="PTHR24321">
    <property type="entry name" value="DEHYDROGENASES, SHORT CHAIN"/>
    <property type="match status" value="1"/>
</dbReference>
<evidence type="ECO:0000259" key="3">
    <source>
        <dbReference type="SMART" id="SM00822"/>
    </source>
</evidence>
<dbReference type="GO" id="GO:0016491">
    <property type="term" value="F:oxidoreductase activity"/>
    <property type="evidence" value="ECO:0007669"/>
    <property type="project" value="UniProtKB-KW"/>
</dbReference>
<dbReference type="GeneID" id="69001752"/>
<dbReference type="PROSITE" id="PS00061">
    <property type="entry name" value="ADH_SHORT"/>
    <property type="match status" value="1"/>
</dbReference>
<dbReference type="NCBIfam" id="NF005559">
    <property type="entry name" value="PRK07231.1"/>
    <property type="match status" value="1"/>
</dbReference>
<reference evidence="4 5" key="1">
    <citation type="submission" date="2017-01" db="EMBL/GenBank/DDBJ databases">
        <title>Whole-Genome Shotgun Sequencing of Two beta-Proteobacterial Species in Search of the Bulgecin Biosynthetic Cluster.</title>
        <authorList>
            <person name="Horsman M.E."/>
            <person name="Marous D.R."/>
            <person name="Li R."/>
            <person name="Oliver R.A."/>
            <person name="Byun B."/>
            <person name="Emrich S.J."/>
            <person name="Boggess B."/>
            <person name="Townsend C.A."/>
            <person name="Mobashery S."/>
        </authorList>
    </citation>
    <scope>NUCLEOTIDE SEQUENCE [LARGE SCALE GENOMIC DNA]</scope>
    <source>
        <strain evidence="4 5">ATCC 31433</strain>
    </source>
</reference>
<keyword evidence="2" id="KW-0560">Oxidoreductase</keyword>
<dbReference type="InterPro" id="IPR036291">
    <property type="entry name" value="NAD(P)-bd_dom_sf"/>
</dbReference>
<evidence type="ECO:0000256" key="2">
    <source>
        <dbReference type="ARBA" id="ARBA00023002"/>
    </source>
</evidence>
<name>A0A2A4FLI5_9BURK</name>
<dbReference type="Gene3D" id="3.40.50.720">
    <property type="entry name" value="NAD(P)-binding Rossmann-like Domain"/>
    <property type="match status" value="1"/>
</dbReference>
<dbReference type="PRINTS" id="PR00080">
    <property type="entry name" value="SDRFAMILY"/>
</dbReference>
<dbReference type="FunFam" id="3.40.50.720:FF:000084">
    <property type="entry name" value="Short-chain dehydrogenase reductase"/>
    <property type="match status" value="1"/>
</dbReference>
<dbReference type="SMART" id="SM00822">
    <property type="entry name" value="PKS_KR"/>
    <property type="match status" value="1"/>
</dbReference>
<dbReference type="CDD" id="cd05233">
    <property type="entry name" value="SDR_c"/>
    <property type="match status" value="1"/>
</dbReference>
<dbReference type="InterPro" id="IPR057326">
    <property type="entry name" value="KR_dom"/>
</dbReference>
<evidence type="ECO:0000313" key="5">
    <source>
        <dbReference type="Proteomes" id="UP000217994"/>
    </source>
</evidence>
<gene>
    <name evidence="4" type="ORF">BZL54_01205</name>
</gene>
<dbReference type="PRINTS" id="PR00081">
    <property type="entry name" value="GDHRDH"/>
</dbReference>
<proteinExistence type="inferred from homology"/>
<sequence length="278" mass="28460">MTTSHTHSDSRHPARFAGRTILITGGGTGMGKAAALRLAREGANVVIAGRRAGEIDAVAQTITAAGGQALAVPTDVTDAAQVQRLVARAVDTFGGLNMAWNNAGMLGGFGPLHETTLDAFDAVIATNLRGVAACMKVELEAMLAAGVGGAIVNTSSWTAHGALPGIAGYAASKAALDALMRTVALEVGANGIRVNNVSPGVIATPMSEAALGDARAMRPFLLHTPLRRIGRPEDVADVVAWLLSDDARFVTGQSILVDGGFTLGGLRPWLNEVVAEHG</sequence>
<dbReference type="AlphaFoldDB" id="A0A2A4FLI5"/>
<dbReference type="EMBL" id="MTZU01000004">
    <property type="protein sequence ID" value="PCE34211.1"/>
    <property type="molecule type" value="Genomic_DNA"/>
</dbReference>
<protein>
    <submittedName>
        <fullName evidence="4">Oxidoreductase</fullName>
    </submittedName>
</protein>
<dbReference type="Proteomes" id="UP000217994">
    <property type="component" value="Unassembled WGS sequence"/>
</dbReference>
<feature type="domain" description="Ketoreductase" evidence="3">
    <location>
        <begin position="19"/>
        <end position="200"/>
    </location>
</feature>
<dbReference type="PANTHER" id="PTHR24321:SF14">
    <property type="entry name" value="SHORT-CHAIN TYPE DEHYDROGENASE_REDUCTASE BLR2146-RELATED"/>
    <property type="match status" value="1"/>
</dbReference>
<dbReference type="InterPro" id="IPR020904">
    <property type="entry name" value="Sc_DH/Rdtase_CS"/>
</dbReference>
<dbReference type="Pfam" id="PF13561">
    <property type="entry name" value="adh_short_C2"/>
    <property type="match status" value="1"/>
</dbReference>
<comment type="similarity">
    <text evidence="1">Belongs to the short-chain dehydrogenases/reductases (SDR) family.</text>
</comment>
<evidence type="ECO:0000313" key="4">
    <source>
        <dbReference type="EMBL" id="PCE34211.1"/>
    </source>
</evidence>